<dbReference type="Pfam" id="PF01541">
    <property type="entry name" value="GIY-YIG"/>
    <property type="match status" value="1"/>
</dbReference>
<evidence type="ECO:0000256" key="1">
    <source>
        <dbReference type="ARBA" id="ARBA00007435"/>
    </source>
</evidence>
<dbReference type="InterPro" id="IPR000305">
    <property type="entry name" value="GIY-YIG_endonuc"/>
</dbReference>
<dbReference type="AlphaFoldDB" id="A0A9D1SYJ0"/>
<dbReference type="PANTHER" id="PTHR34477">
    <property type="entry name" value="UPF0213 PROTEIN YHBQ"/>
    <property type="match status" value="1"/>
</dbReference>
<sequence length="94" mass="11429">MDSYVYILSNNKNEILYVGMTSNIKRRLYEHRNHLVEGFTDKYNITKVLYVEYSNNIIDTITREKQIKKWNKSKKLNLIKKYNPNFIDLYDDIM</sequence>
<evidence type="ECO:0000313" key="4">
    <source>
        <dbReference type="Proteomes" id="UP000886861"/>
    </source>
</evidence>
<dbReference type="SUPFAM" id="SSF82771">
    <property type="entry name" value="GIY-YIG endonuclease"/>
    <property type="match status" value="1"/>
</dbReference>
<feature type="domain" description="GIY-YIG" evidence="2">
    <location>
        <begin position="1"/>
        <end position="78"/>
    </location>
</feature>
<name>A0A9D1SYJ0_9FIRM</name>
<dbReference type="EMBL" id="DVOJ01000001">
    <property type="protein sequence ID" value="HIV00957.1"/>
    <property type="molecule type" value="Genomic_DNA"/>
</dbReference>
<comment type="caution">
    <text evidence="3">The sequence shown here is derived from an EMBL/GenBank/DDBJ whole genome shotgun (WGS) entry which is preliminary data.</text>
</comment>
<dbReference type="InterPro" id="IPR050190">
    <property type="entry name" value="UPF0213_domain"/>
</dbReference>
<dbReference type="PANTHER" id="PTHR34477:SF5">
    <property type="entry name" value="BSL5627 PROTEIN"/>
    <property type="match status" value="1"/>
</dbReference>
<evidence type="ECO:0000313" key="3">
    <source>
        <dbReference type="EMBL" id="HIV00957.1"/>
    </source>
</evidence>
<reference evidence="3" key="2">
    <citation type="journal article" date="2021" name="PeerJ">
        <title>Extensive microbial diversity within the chicken gut microbiome revealed by metagenomics and culture.</title>
        <authorList>
            <person name="Gilroy R."/>
            <person name="Ravi A."/>
            <person name="Getino M."/>
            <person name="Pursley I."/>
            <person name="Horton D.L."/>
            <person name="Alikhan N.F."/>
            <person name="Baker D."/>
            <person name="Gharbi K."/>
            <person name="Hall N."/>
            <person name="Watson M."/>
            <person name="Adriaenssens E.M."/>
            <person name="Foster-Nyarko E."/>
            <person name="Jarju S."/>
            <person name="Secka A."/>
            <person name="Antonio M."/>
            <person name="Oren A."/>
            <person name="Chaudhuri R.R."/>
            <person name="La Ragione R."/>
            <person name="Hildebrand F."/>
            <person name="Pallen M.J."/>
        </authorList>
    </citation>
    <scope>NUCLEOTIDE SEQUENCE</scope>
    <source>
        <strain evidence="3">CHK186-9395</strain>
    </source>
</reference>
<dbReference type="Proteomes" id="UP000886861">
    <property type="component" value="Unassembled WGS sequence"/>
</dbReference>
<dbReference type="PROSITE" id="PS50164">
    <property type="entry name" value="GIY_YIG"/>
    <property type="match status" value="1"/>
</dbReference>
<proteinExistence type="inferred from homology"/>
<dbReference type="CDD" id="cd10448">
    <property type="entry name" value="GIY-YIG_unchar_3"/>
    <property type="match status" value="1"/>
</dbReference>
<accession>A0A9D1SYJ0</accession>
<evidence type="ECO:0000259" key="2">
    <source>
        <dbReference type="PROSITE" id="PS50164"/>
    </source>
</evidence>
<dbReference type="InterPro" id="IPR035901">
    <property type="entry name" value="GIY-YIG_endonuc_sf"/>
</dbReference>
<organism evidence="3 4">
    <name type="scientific">Candidatus Caccopulliclostridium gallistercoris</name>
    <dbReference type="NCBI Taxonomy" id="2840719"/>
    <lineage>
        <taxon>Bacteria</taxon>
        <taxon>Bacillati</taxon>
        <taxon>Bacillota</taxon>
        <taxon>Clostridia</taxon>
        <taxon>Candidatus Caccopulliclostridium</taxon>
    </lineage>
</organism>
<dbReference type="Gene3D" id="3.40.1440.10">
    <property type="entry name" value="GIY-YIG endonuclease"/>
    <property type="match status" value="1"/>
</dbReference>
<gene>
    <name evidence="3" type="ORF">IAA62_00120</name>
</gene>
<protein>
    <submittedName>
        <fullName evidence="3">GIY-YIG nuclease family protein</fullName>
    </submittedName>
</protein>
<dbReference type="SMART" id="SM00465">
    <property type="entry name" value="GIYc"/>
    <property type="match status" value="1"/>
</dbReference>
<comment type="similarity">
    <text evidence="1">Belongs to the UPF0213 family.</text>
</comment>
<reference evidence="3" key="1">
    <citation type="submission" date="2020-10" db="EMBL/GenBank/DDBJ databases">
        <authorList>
            <person name="Gilroy R."/>
        </authorList>
    </citation>
    <scope>NUCLEOTIDE SEQUENCE</scope>
    <source>
        <strain evidence="3">CHK186-9395</strain>
    </source>
</reference>